<dbReference type="Gene3D" id="1.20.1510.10">
    <property type="entry name" value="Cation efflux protein transmembrane domain"/>
    <property type="match status" value="1"/>
</dbReference>
<evidence type="ECO:0000313" key="9">
    <source>
        <dbReference type="EMBL" id="HEB96031.1"/>
    </source>
</evidence>
<feature type="domain" description="Cation efflux protein transmembrane" evidence="8">
    <location>
        <begin position="10"/>
        <end position="230"/>
    </location>
</feature>
<keyword evidence="6 7" id="KW-0472">Membrane</keyword>
<dbReference type="EMBL" id="DRKP01000070">
    <property type="protein sequence ID" value="HEB96031.1"/>
    <property type="molecule type" value="Genomic_DNA"/>
</dbReference>
<evidence type="ECO:0000256" key="7">
    <source>
        <dbReference type="SAM" id="Phobius"/>
    </source>
</evidence>
<evidence type="ECO:0000256" key="5">
    <source>
        <dbReference type="ARBA" id="ARBA00022989"/>
    </source>
</evidence>
<keyword evidence="4" id="KW-0406">Ion transport</keyword>
<feature type="transmembrane region" description="Helical" evidence="7">
    <location>
        <begin position="124"/>
        <end position="145"/>
    </location>
</feature>
<proteinExistence type="predicted"/>
<dbReference type="InterPro" id="IPR040177">
    <property type="entry name" value="SLC30A9"/>
</dbReference>
<keyword evidence="2" id="KW-0813">Transport</keyword>
<keyword evidence="4" id="KW-0862">Zinc</keyword>
<evidence type="ECO:0000256" key="1">
    <source>
        <dbReference type="ARBA" id="ARBA00004141"/>
    </source>
</evidence>
<reference evidence="9" key="1">
    <citation type="journal article" date="2020" name="mSystems">
        <title>Genome- and Community-Level Interaction Insights into Carbon Utilization and Element Cycling Functions of Hydrothermarchaeota in Hydrothermal Sediment.</title>
        <authorList>
            <person name="Zhou Z."/>
            <person name="Liu Y."/>
            <person name="Xu W."/>
            <person name="Pan J."/>
            <person name="Luo Z.H."/>
            <person name="Li M."/>
        </authorList>
    </citation>
    <scope>NUCLEOTIDE SEQUENCE [LARGE SCALE GENOMIC DNA]</scope>
    <source>
        <strain evidence="9">HyVt-443</strain>
    </source>
</reference>
<keyword evidence="3 7" id="KW-0812">Transmembrane</keyword>
<protein>
    <submittedName>
        <fullName evidence="9">Cation diffusion facilitator family transporter</fullName>
    </submittedName>
</protein>
<dbReference type="SUPFAM" id="SSF161111">
    <property type="entry name" value="Cation efflux protein transmembrane domain-like"/>
    <property type="match status" value="1"/>
</dbReference>
<dbReference type="PANTHER" id="PTHR13414">
    <property type="entry name" value="HUEL-CATION TRANSPORTER"/>
    <property type="match status" value="1"/>
</dbReference>
<feature type="transmembrane region" description="Helical" evidence="7">
    <location>
        <begin position="182"/>
        <end position="201"/>
    </location>
</feature>
<feature type="transmembrane region" description="Helical" evidence="7">
    <location>
        <begin position="39"/>
        <end position="56"/>
    </location>
</feature>
<dbReference type="NCBIfam" id="TIGR01297">
    <property type="entry name" value="CDF"/>
    <property type="match status" value="1"/>
</dbReference>
<feature type="transmembrane region" description="Helical" evidence="7">
    <location>
        <begin position="76"/>
        <end position="99"/>
    </location>
</feature>
<comment type="subcellular location">
    <subcellularLocation>
        <location evidence="1">Membrane</location>
        <topology evidence="1">Multi-pass membrane protein</topology>
    </subcellularLocation>
</comment>
<evidence type="ECO:0000256" key="6">
    <source>
        <dbReference type="ARBA" id="ARBA00023136"/>
    </source>
</evidence>
<keyword evidence="4" id="KW-0864">Zinc transport</keyword>
<dbReference type="GO" id="GO:0008324">
    <property type="term" value="F:monoatomic cation transmembrane transporter activity"/>
    <property type="evidence" value="ECO:0007669"/>
    <property type="project" value="InterPro"/>
</dbReference>
<dbReference type="GO" id="GO:0006829">
    <property type="term" value="P:zinc ion transport"/>
    <property type="evidence" value="ECO:0007669"/>
    <property type="project" value="UniProtKB-KW"/>
</dbReference>
<evidence type="ECO:0000256" key="4">
    <source>
        <dbReference type="ARBA" id="ARBA00022906"/>
    </source>
</evidence>
<dbReference type="AlphaFoldDB" id="A0A831RMA1"/>
<dbReference type="Proteomes" id="UP000886251">
    <property type="component" value="Unassembled WGS sequence"/>
</dbReference>
<accession>A0A831RMA1</accession>
<organism evidence="9">
    <name type="scientific">Sedimenticola thiotaurini</name>
    <dbReference type="NCBI Taxonomy" id="1543721"/>
    <lineage>
        <taxon>Bacteria</taxon>
        <taxon>Pseudomonadati</taxon>
        <taxon>Pseudomonadota</taxon>
        <taxon>Gammaproteobacteria</taxon>
        <taxon>Chromatiales</taxon>
        <taxon>Sedimenticolaceae</taxon>
        <taxon>Sedimenticola</taxon>
    </lineage>
</organism>
<dbReference type="InterPro" id="IPR002524">
    <property type="entry name" value="Cation_efflux"/>
</dbReference>
<feature type="transmembrane region" description="Helical" evidence="7">
    <location>
        <begin position="12"/>
        <end position="33"/>
    </location>
</feature>
<sequence length="365" mass="40666">MAHSSRRAVLTAIASNAIVTVIKTVAALVSGSAAMMNEAIHSLMDTLNQGFLFLGLRESERRPDRLYAFGHGQKKYLWNLWSAIGLFSIGAGLGLSHAWHSWQKLDRIEELEPFVLLGRTIDPLFLNLAVLAIAFLLEGYSFLVAGRQYLGKMRRDGQRNPFRYLLHADDPTLVAVVLEDSVAMLGLVFAAVGVGLTAATGDHRWDIAFSALIAVMLGLIAFYLGFTNMRFLADMRDREAEAAFRNLVEEHPEVEQCHDLRSIILDERHTLLVAEIEIREEALIPGLKEQIDAEQERILAPLPEQRRQLEEVRCYAATRAAAQATLTRTELIIDELVTAIKQRMPRVSHVTLEIQGIASPPEPPA</sequence>
<evidence type="ECO:0000259" key="8">
    <source>
        <dbReference type="Pfam" id="PF01545"/>
    </source>
</evidence>
<gene>
    <name evidence="9" type="ORF">ENI96_06340</name>
</gene>
<comment type="caution">
    <text evidence="9">The sequence shown here is derived from an EMBL/GenBank/DDBJ whole genome shotgun (WGS) entry which is preliminary data.</text>
</comment>
<dbReference type="PANTHER" id="PTHR13414:SF9">
    <property type="entry name" value="PROTON-COUPLED ZINC ANTIPORTER SLC30A9, MITOCHONDRIAL"/>
    <property type="match status" value="1"/>
</dbReference>
<keyword evidence="5 7" id="KW-1133">Transmembrane helix</keyword>
<dbReference type="InterPro" id="IPR027469">
    <property type="entry name" value="Cation_efflux_TMD_sf"/>
</dbReference>
<dbReference type="GO" id="GO:0016020">
    <property type="term" value="C:membrane"/>
    <property type="evidence" value="ECO:0007669"/>
    <property type="project" value="UniProtKB-SubCell"/>
</dbReference>
<evidence type="ECO:0000256" key="2">
    <source>
        <dbReference type="ARBA" id="ARBA00022448"/>
    </source>
</evidence>
<dbReference type="Pfam" id="PF01545">
    <property type="entry name" value="Cation_efflux"/>
    <property type="match status" value="1"/>
</dbReference>
<feature type="transmembrane region" description="Helical" evidence="7">
    <location>
        <begin position="207"/>
        <end position="226"/>
    </location>
</feature>
<dbReference type="InterPro" id="IPR058533">
    <property type="entry name" value="Cation_efflux_TM"/>
</dbReference>
<name>A0A831RMA1_9GAMM</name>
<evidence type="ECO:0000256" key="3">
    <source>
        <dbReference type="ARBA" id="ARBA00022692"/>
    </source>
</evidence>